<keyword evidence="3" id="KW-1185">Reference proteome</keyword>
<dbReference type="Proteomes" id="UP000734854">
    <property type="component" value="Unassembled WGS sequence"/>
</dbReference>
<reference evidence="2 3" key="1">
    <citation type="submission" date="2020-08" db="EMBL/GenBank/DDBJ databases">
        <title>Plant Genome Project.</title>
        <authorList>
            <person name="Zhang R.-G."/>
        </authorList>
    </citation>
    <scope>NUCLEOTIDE SEQUENCE [LARGE SCALE GENOMIC DNA]</scope>
    <source>
        <tissue evidence="2">Rhizome</tissue>
    </source>
</reference>
<protein>
    <submittedName>
        <fullName evidence="2">Uncharacterized protein</fullName>
    </submittedName>
</protein>
<feature type="chain" id="PRO_5035144930" evidence="1">
    <location>
        <begin position="23"/>
        <end position="146"/>
    </location>
</feature>
<comment type="caution">
    <text evidence="2">The sequence shown here is derived from an EMBL/GenBank/DDBJ whole genome shotgun (WGS) entry which is preliminary data.</text>
</comment>
<feature type="signal peptide" evidence="1">
    <location>
        <begin position="1"/>
        <end position="22"/>
    </location>
</feature>
<gene>
    <name evidence="2" type="ORF">ZIOFF_075611</name>
</gene>
<name>A0A8J5B8V5_ZINOF</name>
<evidence type="ECO:0000256" key="1">
    <source>
        <dbReference type="SAM" id="SignalP"/>
    </source>
</evidence>
<dbReference type="AlphaFoldDB" id="A0A8J5B8V5"/>
<organism evidence="2 3">
    <name type="scientific">Zingiber officinale</name>
    <name type="common">Ginger</name>
    <name type="synonym">Amomum zingiber</name>
    <dbReference type="NCBI Taxonomy" id="94328"/>
    <lineage>
        <taxon>Eukaryota</taxon>
        <taxon>Viridiplantae</taxon>
        <taxon>Streptophyta</taxon>
        <taxon>Embryophyta</taxon>
        <taxon>Tracheophyta</taxon>
        <taxon>Spermatophyta</taxon>
        <taxon>Magnoliopsida</taxon>
        <taxon>Liliopsida</taxon>
        <taxon>Zingiberales</taxon>
        <taxon>Zingiberaceae</taxon>
        <taxon>Zingiber</taxon>
    </lineage>
</organism>
<accession>A0A8J5B8V5</accession>
<dbReference type="EMBL" id="JACMSC010000148">
    <property type="protein sequence ID" value="KAG6466580.1"/>
    <property type="molecule type" value="Genomic_DNA"/>
</dbReference>
<evidence type="ECO:0000313" key="2">
    <source>
        <dbReference type="EMBL" id="KAG6466580.1"/>
    </source>
</evidence>
<sequence>MSSHVCRWLAAYLHSFTCKVVAAGAHAATCKHLPLNRRLPRASTVASITHQRPPPSASPWAVSVIDFVMDSTSQKQTVILDYELESAKHDKGSIKSIVDLLIAVYVDLLIADLLCIVDLLIVVVCGPADCGCGVVVLSCCKCNVVV</sequence>
<keyword evidence="1" id="KW-0732">Signal</keyword>
<proteinExistence type="predicted"/>
<evidence type="ECO:0000313" key="3">
    <source>
        <dbReference type="Proteomes" id="UP000734854"/>
    </source>
</evidence>